<dbReference type="PROSITE" id="PS50600">
    <property type="entry name" value="ULP_PROTEASE"/>
    <property type="match status" value="1"/>
</dbReference>
<protein>
    <recommendedName>
        <fullName evidence="5">Ubiquitin-like protease family profile domain-containing protein</fullName>
    </recommendedName>
</protein>
<dbReference type="GO" id="GO:0000338">
    <property type="term" value="P:protein deneddylation"/>
    <property type="evidence" value="ECO:0007669"/>
    <property type="project" value="TreeGrafter"/>
</dbReference>
<evidence type="ECO:0000256" key="1">
    <source>
        <dbReference type="ARBA" id="ARBA00005234"/>
    </source>
</evidence>
<dbReference type="GO" id="GO:0008234">
    <property type="term" value="F:cysteine-type peptidase activity"/>
    <property type="evidence" value="ECO:0007669"/>
    <property type="project" value="UniProtKB-KW"/>
</dbReference>
<comment type="caution">
    <text evidence="6">The sequence shown here is derived from an EMBL/GenBank/DDBJ whole genome shotgun (WGS) entry which is preliminary data.</text>
</comment>
<keyword evidence="3" id="KW-0378">Hydrolase</keyword>
<dbReference type="OrthoDB" id="5065855at2759"/>
<dbReference type="PANTHER" id="PTHR46468">
    <property type="entry name" value="SENTRIN-SPECIFIC PROTEASE 8"/>
    <property type="match status" value="1"/>
</dbReference>
<comment type="similarity">
    <text evidence="1">Belongs to the peptidase C48 family.</text>
</comment>
<dbReference type="FunCoup" id="A0A2P6NZQ6">
    <property type="interactions" value="255"/>
</dbReference>
<dbReference type="Pfam" id="PF02902">
    <property type="entry name" value="Peptidase_C48"/>
    <property type="match status" value="1"/>
</dbReference>
<dbReference type="GO" id="GO:0019784">
    <property type="term" value="F:deNEDDylase activity"/>
    <property type="evidence" value="ECO:0007669"/>
    <property type="project" value="InterPro"/>
</dbReference>
<dbReference type="InParanoid" id="A0A2P6NZQ6"/>
<dbReference type="AlphaFoldDB" id="A0A2P6NZQ6"/>
<organism evidence="6 7">
    <name type="scientific">Planoprotostelium fungivorum</name>
    <dbReference type="NCBI Taxonomy" id="1890364"/>
    <lineage>
        <taxon>Eukaryota</taxon>
        <taxon>Amoebozoa</taxon>
        <taxon>Evosea</taxon>
        <taxon>Variosea</taxon>
        <taxon>Cavosteliida</taxon>
        <taxon>Cavosteliaceae</taxon>
        <taxon>Planoprotostelium</taxon>
    </lineage>
</organism>
<accession>A0A2P6NZQ6</accession>
<keyword evidence="4" id="KW-0788">Thiol protease</keyword>
<reference evidence="6 7" key="1">
    <citation type="journal article" date="2018" name="Genome Biol. Evol.">
        <title>Multiple Roots of Fruiting Body Formation in Amoebozoa.</title>
        <authorList>
            <person name="Hillmann F."/>
            <person name="Forbes G."/>
            <person name="Novohradska S."/>
            <person name="Ferling I."/>
            <person name="Riege K."/>
            <person name="Groth M."/>
            <person name="Westermann M."/>
            <person name="Marz M."/>
            <person name="Spaller T."/>
            <person name="Winckler T."/>
            <person name="Schaap P."/>
            <person name="Glockner G."/>
        </authorList>
    </citation>
    <scope>NUCLEOTIDE SEQUENCE [LARGE SCALE GENOMIC DNA]</scope>
    <source>
        <strain evidence="6 7">Jena</strain>
    </source>
</reference>
<dbReference type="STRING" id="1890364.A0A2P6NZQ6"/>
<dbReference type="InterPro" id="IPR038765">
    <property type="entry name" value="Papain-like_cys_pep_sf"/>
</dbReference>
<proteinExistence type="inferred from homology"/>
<dbReference type="Proteomes" id="UP000241769">
    <property type="component" value="Unassembled WGS sequence"/>
</dbReference>
<dbReference type="Gene3D" id="3.40.395.10">
    <property type="entry name" value="Adenoviral Proteinase, Chain A"/>
    <property type="match status" value="1"/>
</dbReference>
<keyword evidence="7" id="KW-1185">Reference proteome</keyword>
<dbReference type="SUPFAM" id="SSF54001">
    <property type="entry name" value="Cysteine proteinases"/>
    <property type="match status" value="1"/>
</dbReference>
<gene>
    <name evidence="6" type="ORF">PROFUN_01297</name>
</gene>
<evidence type="ECO:0000256" key="4">
    <source>
        <dbReference type="ARBA" id="ARBA00022807"/>
    </source>
</evidence>
<keyword evidence="2" id="KW-0645">Protease</keyword>
<name>A0A2P6NZQ6_9EUKA</name>
<evidence type="ECO:0000259" key="5">
    <source>
        <dbReference type="PROSITE" id="PS50600"/>
    </source>
</evidence>
<evidence type="ECO:0000256" key="3">
    <source>
        <dbReference type="ARBA" id="ARBA00022801"/>
    </source>
</evidence>
<feature type="domain" description="Ubiquitin-like protease family profile" evidence="5">
    <location>
        <begin position="29"/>
        <end position="190"/>
    </location>
</feature>
<dbReference type="EMBL" id="MDYQ01000003">
    <property type="protein sequence ID" value="PRP89434.1"/>
    <property type="molecule type" value="Genomic_DNA"/>
</dbReference>
<sequence length="217" mass="24674">MRSWSRAHLQSIISYTLNNSMSVITYHDVTLYPEDVNLLKRPNWLNDNIMSFYFEYLTFERFKDQRQNFAFIHPSTVFMTTFMSGSEISEVLSALDLTSKSLVFLPINNNRDVNKMGGSHWSLLVFNHHDRAFHHYDSSSGMNSSAAQNVAAKLSSLLPVASAKVEEEVSPQQSNSYDCGVYVLALSELLAECNGEVHEKVRGLREHIGELIEMNSK</sequence>
<dbReference type="InterPro" id="IPR044613">
    <property type="entry name" value="Nep1/2-like"/>
</dbReference>
<dbReference type="InterPro" id="IPR003653">
    <property type="entry name" value="Peptidase_C48_C"/>
</dbReference>
<evidence type="ECO:0000313" key="7">
    <source>
        <dbReference type="Proteomes" id="UP000241769"/>
    </source>
</evidence>
<dbReference type="PANTHER" id="PTHR46468:SF1">
    <property type="entry name" value="SENTRIN-SPECIFIC PROTEASE 8"/>
    <property type="match status" value="1"/>
</dbReference>
<evidence type="ECO:0000256" key="2">
    <source>
        <dbReference type="ARBA" id="ARBA00022670"/>
    </source>
</evidence>
<dbReference type="GO" id="GO:0006508">
    <property type="term" value="P:proteolysis"/>
    <property type="evidence" value="ECO:0007669"/>
    <property type="project" value="UniProtKB-KW"/>
</dbReference>
<evidence type="ECO:0000313" key="6">
    <source>
        <dbReference type="EMBL" id="PRP89434.1"/>
    </source>
</evidence>